<name>A0A158KVH5_9BURK</name>
<gene>
    <name evidence="1" type="ORF">AWB68_07581</name>
</gene>
<reference evidence="1" key="1">
    <citation type="submission" date="2016-01" db="EMBL/GenBank/DDBJ databases">
        <authorList>
            <person name="Peeters C."/>
        </authorList>
    </citation>
    <scope>NUCLEOTIDE SEQUENCE [LARGE SCALE GENOMIC DNA]</scope>
    <source>
        <strain evidence="1">LMG 22940</strain>
    </source>
</reference>
<accession>A0A158KVH5</accession>
<evidence type="ECO:0000313" key="1">
    <source>
        <dbReference type="EMBL" id="SAL85158.1"/>
    </source>
</evidence>
<dbReference type="EMBL" id="FCON02000179">
    <property type="protein sequence ID" value="SAL85158.1"/>
    <property type="molecule type" value="Genomic_DNA"/>
</dbReference>
<proteinExistence type="predicted"/>
<comment type="caution">
    <text evidence="1">The sequence shown here is derived from an EMBL/GenBank/DDBJ whole genome shotgun (WGS) entry which is preliminary data.</text>
</comment>
<sequence>MATYNALKIVKFATAPLHSTDGDAQWRALQQKELVRNGLP</sequence>
<dbReference type="AlphaFoldDB" id="A0A158KVH5"/>
<protein>
    <submittedName>
        <fullName evidence="1">Uncharacterized protein</fullName>
    </submittedName>
</protein>
<dbReference type="RefSeq" id="WP_268810970.1">
    <property type="nucleotide sequence ID" value="NZ_FCON02000179.1"/>
</dbReference>
<keyword evidence="2" id="KW-1185">Reference proteome</keyword>
<evidence type="ECO:0000313" key="2">
    <source>
        <dbReference type="Proteomes" id="UP000054770"/>
    </source>
</evidence>
<dbReference type="Proteomes" id="UP000054770">
    <property type="component" value="Unassembled WGS sequence"/>
</dbReference>
<organism evidence="1 2">
    <name type="scientific">Caballeronia choica</name>
    <dbReference type="NCBI Taxonomy" id="326476"/>
    <lineage>
        <taxon>Bacteria</taxon>
        <taxon>Pseudomonadati</taxon>
        <taxon>Pseudomonadota</taxon>
        <taxon>Betaproteobacteria</taxon>
        <taxon>Burkholderiales</taxon>
        <taxon>Burkholderiaceae</taxon>
        <taxon>Caballeronia</taxon>
    </lineage>
</organism>